<dbReference type="Proteomes" id="UP000001514">
    <property type="component" value="Unassembled WGS sequence"/>
</dbReference>
<gene>
    <name evidence="2" type="ORF">SELMODRAFT_412614</name>
</gene>
<dbReference type="InParanoid" id="D8RM25"/>
<dbReference type="Gramene" id="EFJ27029">
    <property type="protein sequence ID" value="EFJ27029"/>
    <property type="gene ID" value="SELMODRAFT_412614"/>
</dbReference>
<dbReference type="KEGG" id="smo:SELMODRAFT_412614"/>
<dbReference type="AlphaFoldDB" id="D8RM25"/>
<feature type="compositionally biased region" description="Low complexity" evidence="1">
    <location>
        <begin position="138"/>
        <end position="150"/>
    </location>
</feature>
<protein>
    <submittedName>
        <fullName evidence="2">Uncharacterized protein</fullName>
    </submittedName>
</protein>
<feature type="region of interest" description="Disordered" evidence="1">
    <location>
        <begin position="96"/>
        <end position="159"/>
    </location>
</feature>
<dbReference type="EMBL" id="GL377583">
    <property type="protein sequence ID" value="EFJ27029.1"/>
    <property type="molecule type" value="Genomic_DNA"/>
</dbReference>
<evidence type="ECO:0000313" key="2">
    <source>
        <dbReference type="EMBL" id="EFJ27029.1"/>
    </source>
</evidence>
<dbReference type="HOGENOM" id="CLU_1663710_0_0_1"/>
<accession>D8RM25</accession>
<name>D8RM25_SELML</name>
<organism evidence="3">
    <name type="scientific">Selaginella moellendorffii</name>
    <name type="common">Spikemoss</name>
    <dbReference type="NCBI Taxonomy" id="88036"/>
    <lineage>
        <taxon>Eukaryota</taxon>
        <taxon>Viridiplantae</taxon>
        <taxon>Streptophyta</taxon>
        <taxon>Embryophyta</taxon>
        <taxon>Tracheophyta</taxon>
        <taxon>Lycopodiopsida</taxon>
        <taxon>Selaginellales</taxon>
        <taxon>Selaginellaceae</taxon>
        <taxon>Selaginella</taxon>
    </lineage>
</organism>
<reference evidence="2 3" key="1">
    <citation type="journal article" date="2011" name="Science">
        <title>The Selaginella genome identifies genetic changes associated with the evolution of vascular plants.</title>
        <authorList>
            <person name="Banks J.A."/>
            <person name="Nishiyama T."/>
            <person name="Hasebe M."/>
            <person name="Bowman J.L."/>
            <person name="Gribskov M."/>
            <person name="dePamphilis C."/>
            <person name="Albert V.A."/>
            <person name="Aono N."/>
            <person name="Aoyama T."/>
            <person name="Ambrose B.A."/>
            <person name="Ashton N.W."/>
            <person name="Axtell M.J."/>
            <person name="Barker E."/>
            <person name="Barker M.S."/>
            <person name="Bennetzen J.L."/>
            <person name="Bonawitz N.D."/>
            <person name="Chapple C."/>
            <person name="Cheng C."/>
            <person name="Correa L.G."/>
            <person name="Dacre M."/>
            <person name="DeBarry J."/>
            <person name="Dreyer I."/>
            <person name="Elias M."/>
            <person name="Engstrom E.M."/>
            <person name="Estelle M."/>
            <person name="Feng L."/>
            <person name="Finet C."/>
            <person name="Floyd S.K."/>
            <person name="Frommer W.B."/>
            <person name="Fujita T."/>
            <person name="Gramzow L."/>
            <person name="Gutensohn M."/>
            <person name="Harholt J."/>
            <person name="Hattori M."/>
            <person name="Heyl A."/>
            <person name="Hirai T."/>
            <person name="Hiwatashi Y."/>
            <person name="Ishikawa M."/>
            <person name="Iwata M."/>
            <person name="Karol K.G."/>
            <person name="Koehler B."/>
            <person name="Kolukisaoglu U."/>
            <person name="Kubo M."/>
            <person name="Kurata T."/>
            <person name="Lalonde S."/>
            <person name="Li K."/>
            <person name="Li Y."/>
            <person name="Litt A."/>
            <person name="Lyons E."/>
            <person name="Manning G."/>
            <person name="Maruyama T."/>
            <person name="Michael T.P."/>
            <person name="Mikami K."/>
            <person name="Miyazaki S."/>
            <person name="Morinaga S."/>
            <person name="Murata T."/>
            <person name="Mueller-Roeber B."/>
            <person name="Nelson D.R."/>
            <person name="Obara M."/>
            <person name="Oguri Y."/>
            <person name="Olmstead R.G."/>
            <person name="Onodera N."/>
            <person name="Petersen B.L."/>
            <person name="Pils B."/>
            <person name="Prigge M."/>
            <person name="Rensing S.A."/>
            <person name="Riano-Pachon D.M."/>
            <person name="Roberts A.W."/>
            <person name="Sato Y."/>
            <person name="Scheller H.V."/>
            <person name="Schulz B."/>
            <person name="Schulz C."/>
            <person name="Shakirov E.V."/>
            <person name="Shibagaki N."/>
            <person name="Shinohara N."/>
            <person name="Shippen D.E."/>
            <person name="Soerensen I."/>
            <person name="Sotooka R."/>
            <person name="Sugimoto N."/>
            <person name="Sugita M."/>
            <person name="Sumikawa N."/>
            <person name="Tanurdzic M."/>
            <person name="Theissen G."/>
            <person name="Ulvskov P."/>
            <person name="Wakazuki S."/>
            <person name="Weng J.K."/>
            <person name="Willats W.W."/>
            <person name="Wipf D."/>
            <person name="Wolf P.G."/>
            <person name="Yang L."/>
            <person name="Zimmer A.D."/>
            <person name="Zhu Q."/>
            <person name="Mitros T."/>
            <person name="Hellsten U."/>
            <person name="Loque D."/>
            <person name="Otillar R."/>
            <person name="Salamov A."/>
            <person name="Schmutz J."/>
            <person name="Shapiro H."/>
            <person name="Lindquist E."/>
            <person name="Lucas S."/>
            <person name="Rokhsar D."/>
            <person name="Grigoriev I.V."/>
        </authorList>
    </citation>
    <scope>NUCLEOTIDE SEQUENCE [LARGE SCALE GENOMIC DNA]</scope>
</reference>
<evidence type="ECO:0000313" key="3">
    <source>
        <dbReference type="Proteomes" id="UP000001514"/>
    </source>
</evidence>
<evidence type="ECO:0000256" key="1">
    <source>
        <dbReference type="SAM" id="MobiDB-lite"/>
    </source>
</evidence>
<keyword evidence="3" id="KW-1185">Reference proteome</keyword>
<sequence length="159" mass="18205">MQEARRNQEQMVLKVFRTLHEEILKKEQVMIQAREEATNRIKSVTQQVLATHPELSQNQKSQELTMDELYTYMQALKQNKIPFDLNADVRAQLEELKRSSKVDDQSDGSPDEARSVDIQAHLEELSRADNPPNDHYQADTPQADQADAPQGAKEDHGKP</sequence>
<feature type="compositionally biased region" description="Basic and acidic residues" evidence="1">
    <location>
        <begin position="111"/>
        <end position="127"/>
    </location>
</feature>
<proteinExistence type="predicted"/>